<feature type="transmembrane region" description="Helical" evidence="1">
    <location>
        <begin position="210"/>
        <end position="231"/>
    </location>
</feature>
<feature type="transmembrane region" description="Helical" evidence="1">
    <location>
        <begin position="292"/>
        <end position="308"/>
    </location>
</feature>
<keyword evidence="3" id="KW-1185">Reference proteome</keyword>
<sequence length="309" mass="35547">MITTIFKKSTPINYSLIVLATLGFYFLYQIHVGFQGLGWIEYLQKGLILFLLFASLFLVNFIVKKNVLTKDSSYTLYFFLLFLLFFPELWNNVRLMLANFFVLLALRRLISLQTLKAPKEKIFDACLWIFIASLFQFWALLFVVLVYVSIIFHVSRDYRNWLIPFVAFFIFGIIGIACSLFFDLDALSQYLAQEKVGYSLDYFSGQNAHIAFSMFVVAIIFFFIPAALTVTNRPLNLQASYKKLLFALVLGGVLFAISIPKSNELLVFMFFPLAVSATLMIENSTNKVQQELILWITLACGLFAFFSQL</sequence>
<gene>
    <name evidence="2" type="ORF">SAMN05444377_10177</name>
</gene>
<feature type="transmembrane region" description="Helical" evidence="1">
    <location>
        <begin position="265"/>
        <end position="285"/>
    </location>
</feature>
<dbReference type="Pfam" id="PF19992">
    <property type="entry name" value="DUF6427"/>
    <property type="match status" value="1"/>
</dbReference>
<feature type="transmembrane region" description="Helical" evidence="1">
    <location>
        <begin position="42"/>
        <end position="63"/>
    </location>
</feature>
<feature type="transmembrane region" description="Helical" evidence="1">
    <location>
        <begin position="75"/>
        <end position="107"/>
    </location>
</feature>
<proteinExistence type="predicted"/>
<feature type="transmembrane region" description="Helical" evidence="1">
    <location>
        <begin position="243"/>
        <end position="259"/>
    </location>
</feature>
<name>A0A1M4VW84_9FLAO</name>
<dbReference type="InterPro" id="IPR045625">
    <property type="entry name" value="DUF6427"/>
</dbReference>
<dbReference type="EMBL" id="FQVQ01000001">
    <property type="protein sequence ID" value="SHE73170.1"/>
    <property type="molecule type" value="Genomic_DNA"/>
</dbReference>
<feature type="transmembrane region" description="Helical" evidence="1">
    <location>
        <begin position="161"/>
        <end position="182"/>
    </location>
</feature>
<dbReference type="RefSeq" id="WP_073360297.1">
    <property type="nucleotide sequence ID" value="NZ_FQVQ01000001.1"/>
</dbReference>
<protein>
    <recommendedName>
        <fullName evidence="4">O-Antigen ligase</fullName>
    </recommendedName>
</protein>
<evidence type="ECO:0000256" key="1">
    <source>
        <dbReference type="SAM" id="Phobius"/>
    </source>
</evidence>
<evidence type="ECO:0000313" key="2">
    <source>
        <dbReference type="EMBL" id="SHE73170.1"/>
    </source>
</evidence>
<keyword evidence="1" id="KW-0472">Membrane</keyword>
<reference evidence="2 3" key="1">
    <citation type="submission" date="2016-11" db="EMBL/GenBank/DDBJ databases">
        <authorList>
            <person name="Jaros S."/>
            <person name="Januszkiewicz K."/>
            <person name="Wedrychowicz H."/>
        </authorList>
    </citation>
    <scope>NUCLEOTIDE SEQUENCE [LARGE SCALE GENOMIC DNA]</scope>
    <source>
        <strain evidence="2 3">DSM 25660</strain>
    </source>
</reference>
<dbReference type="AlphaFoldDB" id="A0A1M4VW84"/>
<accession>A0A1M4VW84</accession>
<keyword evidence="1" id="KW-1133">Transmembrane helix</keyword>
<organism evidence="2 3">
    <name type="scientific">Flavobacterium fontis</name>
    <dbReference type="NCBI Taxonomy" id="1124188"/>
    <lineage>
        <taxon>Bacteria</taxon>
        <taxon>Pseudomonadati</taxon>
        <taxon>Bacteroidota</taxon>
        <taxon>Flavobacteriia</taxon>
        <taxon>Flavobacteriales</taxon>
        <taxon>Flavobacteriaceae</taxon>
        <taxon>Flavobacterium</taxon>
    </lineage>
</organism>
<feature type="transmembrane region" description="Helical" evidence="1">
    <location>
        <begin position="127"/>
        <end position="154"/>
    </location>
</feature>
<dbReference type="STRING" id="1124188.SAMN05444377_10177"/>
<dbReference type="Proteomes" id="UP000184147">
    <property type="component" value="Unassembled WGS sequence"/>
</dbReference>
<dbReference type="OrthoDB" id="1439867at2"/>
<keyword evidence="1" id="KW-0812">Transmembrane</keyword>
<evidence type="ECO:0000313" key="3">
    <source>
        <dbReference type="Proteomes" id="UP000184147"/>
    </source>
</evidence>
<feature type="transmembrane region" description="Helical" evidence="1">
    <location>
        <begin position="12"/>
        <end position="30"/>
    </location>
</feature>
<evidence type="ECO:0008006" key="4">
    <source>
        <dbReference type="Google" id="ProtNLM"/>
    </source>
</evidence>